<feature type="compositionally biased region" description="Basic and acidic residues" evidence="1">
    <location>
        <begin position="1195"/>
        <end position="1205"/>
    </location>
</feature>
<dbReference type="RefSeq" id="WP_343059389.1">
    <property type="nucleotide sequence ID" value="NZ_JACIEE010000001.1"/>
</dbReference>
<feature type="domain" description="AsmA" evidence="2">
    <location>
        <begin position="6"/>
        <end position="158"/>
    </location>
</feature>
<organism evidence="3 4">
    <name type="scientific">Mycoplana azooxidifex</name>
    <dbReference type="NCBI Taxonomy" id="1636188"/>
    <lineage>
        <taxon>Bacteria</taxon>
        <taxon>Pseudomonadati</taxon>
        <taxon>Pseudomonadota</taxon>
        <taxon>Alphaproteobacteria</taxon>
        <taxon>Hyphomicrobiales</taxon>
        <taxon>Rhizobiaceae</taxon>
        <taxon>Mycoplana</taxon>
    </lineage>
</organism>
<evidence type="ECO:0000313" key="3">
    <source>
        <dbReference type="EMBL" id="MBB3975302.1"/>
    </source>
</evidence>
<dbReference type="Proteomes" id="UP000574761">
    <property type="component" value="Unassembled WGS sequence"/>
</dbReference>
<evidence type="ECO:0000256" key="1">
    <source>
        <dbReference type="SAM" id="MobiDB-lite"/>
    </source>
</evidence>
<dbReference type="InterPro" id="IPR052894">
    <property type="entry name" value="AsmA-related"/>
</dbReference>
<dbReference type="PIRSF" id="PIRSF034039">
    <property type="entry name" value="UCP034039"/>
    <property type="match status" value="1"/>
</dbReference>
<dbReference type="PANTHER" id="PTHR30441">
    <property type="entry name" value="DUF748 DOMAIN-CONTAINING PROTEIN"/>
    <property type="match status" value="1"/>
</dbReference>
<dbReference type="InterPro" id="IPR007844">
    <property type="entry name" value="AsmA"/>
</dbReference>
<evidence type="ECO:0000259" key="2">
    <source>
        <dbReference type="Pfam" id="PF05170"/>
    </source>
</evidence>
<dbReference type="PANTHER" id="PTHR30441:SF4">
    <property type="entry name" value="PROTEIN ASMA"/>
    <property type="match status" value="1"/>
</dbReference>
<sequence>MLARVMLAIGGLVVLALFGALLAPYFIDWTGFRQDFEREASRIVGRNVVVHGKVDARLIPFPSVTLHDVRVGEDEGGDAAITIRRFSMDAELAPFLSGEALIFDMRIDEPRVRLKLMADGTLDWARGRKSDIPAKTVVLENVAVTGGEIEFIDEQAGRTRRISTLDARMSARSLNGPWRIDGRGVLDGNAGAFQISTGQTDERGVLKMKARVVPDQIGFTVDLDGDLEVVDFRPQYRGTFALGQKPAADGKPAPNPIRVGGDFELSNDRLRVPRYTLQAGDPADPYLVTGEATLDTGKQPEFLLIADGQQIDVSRIGRNGEQGKTGRNAQTSARQRLEGLLSILADIPVPQVPGRASLKLPAIVVGDTTIRDVMLDVEPDGDGWTVAHGTAQFPGRTTVDAKGRLTLKGTRAFVGDLLVASNQPSGFAAWAAGSVDPEIRRLRSAGFAAEVELTDQVQRFENLEIAAGGATLKGRIERQSPNDDAPSLSIQLGGDTVEIETLRALAGLVAGEASADVLLGHSIALDLKAERFTAFGEEASKVDALLTLRDGALSVSRLDIGSIAGASASIKGQLGGTLALPSAGLDLSMRAEQMQPVMEMLARHLPAHPAVARLVASAGYYDGADLKMTLALPGSSDGPIGLIVSGTANGGRIEARASAGNFGDFLAGGNIEAEATLTNPRTVVLAGQLGLQPLPFDAEADGTVAIKVSQPAGGAAADLNVSFTTSATSITAEGTADLSAEHFLEGELDLSADAGDIEPYLVMNDIVLPQTGTGLPVALKARATIDAGTVRLADISGTVNRNGVSGELALDRTAEIPKGTGSLTFDTVDLAWLAEAVLGPVDDMEGLGFSRAAIGSPARENADFRLRLAAGQFWTGLYGPVENFAARLAWTGGDLALEEIGGDWLGGRVGGRLKLANAGTNGLLEARVTLAGAALSQLVWSGEAGPVAEGKAFVNLALDASGASIADMVAAASGSGEAQLEELRLRGIKSGGFGAILSAADAIDGEIGEGSVETIAREQALGGDVSLGTVTIPFTIASGRVRADTITGGDGAASFNGAAEIGLADRTLQGQLVMRLRAGEEAMTGGEPEVALVFEGPLAAPRVRLDAQPLTSYLSLRRFERERRRVEMLQSSMLEKQRLRREAALYRSRAEQRAALAEATRLQMLEEERRREATRLEVERQRAEERARLEAERLAAEKQAAEKRRQQAAPEGGFRVAPEEGVVREPLPPVSGQRLNFDSLPGVN</sequence>
<dbReference type="GO" id="GO:0005886">
    <property type="term" value="C:plasma membrane"/>
    <property type="evidence" value="ECO:0007669"/>
    <property type="project" value="TreeGrafter"/>
</dbReference>
<dbReference type="AlphaFoldDB" id="A0A7W6GHN7"/>
<dbReference type="EMBL" id="JACIEE010000001">
    <property type="protein sequence ID" value="MBB3975302.1"/>
    <property type="molecule type" value="Genomic_DNA"/>
</dbReference>
<reference evidence="3 4" key="1">
    <citation type="submission" date="2020-08" db="EMBL/GenBank/DDBJ databases">
        <title>Genomic Encyclopedia of Type Strains, Phase IV (KMG-IV): sequencing the most valuable type-strain genomes for metagenomic binning, comparative biology and taxonomic classification.</title>
        <authorList>
            <person name="Goeker M."/>
        </authorList>
    </citation>
    <scope>NUCLEOTIDE SEQUENCE [LARGE SCALE GENOMIC DNA]</scope>
    <source>
        <strain evidence="3 4">DSM 100211</strain>
    </source>
</reference>
<feature type="region of interest" description="Disordered" evidence="1">
    <location>
        <begin position="1195"/>
        <end position="1244"/>
    </location>
</feature>
<dbReference type="InterPro" id="IPR017023">
    <property type="entry name" value="UCP034039"/>
</dbReference>
<keyword evidence="4" id="KW-1185">Reference proteome</keyword>
<dbReference type="Pfam" id="PF05170">
    <property type="entry name" value="AsmA"/>
    <property type="match status" value="1"/>
</dbReference>
<gene>
    <name evidence="3" type="ORF">GGQ64_000478</name>
</gene>
<accession>A0A7W6GHN7</accession>
<comment type="caution">
    <text evidence="3">The sequence shown here is derived from an EMBL/GenBank/DDBJ whole genome shotgun (WGS) entry which is preliminary data.</text>
</comment>
<dbReference type="GO" id="GO:0090313">
    <property type="term" value="P:regulation of protein targeting to membrane"/>
    <property type="evidence" value="ECO:0007669"/>
    <property type="project" value="TreeGrafter"/>
</dbReference>
<protein>
    <submittedName>
        <fullName evidence="3">Uncharacterized protein involved in outer membrane biogenesis</fullName>
    </submittedName>
</protein>
<name>A0A7W6GHN7_9HYPH</name>
<proteinExistence type="predicted"/>
<evidence type="ECO:0000313" key="4">
    <source>
        <dbReference type="Proteomes" id="UP000574761"/>
    </source>
</evidence>